<evidence type="ECO:0000256" key="1">
    <source>
        <dbReference type="SAM" id="MobiDB-lite"/>
    </source>
</evidence>
<accession>A0A0D2BQX0</accession>
<dbReference type="Proteomes" id="UP000053328">
    <property type="component" value="Unassembled WGS sequence"/>
</dbReference>
<keyword evidence="2" id="KW-1133">Transmembrane helix</keyword>
<feature type="compositionally biased region" description="Basic and acidic residues" evidence="1">
    <location>
        <begin position="1"/>
        <end position="10"/>
    </location>
</feature>
<feature type="region of interest" description="Disordered" evidence="1">
    <location>
        <begin position="1"/>
        <end position="32"/>
    </location>
</feature>
<name>A0A0D2BQX0_9EURO</name>
<organism evidence="3 4">
    <name type="scientific">Exophiala spinifera</name>
    <dbReference type="NCBI Taxonomy" id="91928"/>
    <lineage>
        <taxon>Eukaryota</taxon>
        <taxon>Fungi</taxon>
        <taxon>Dikarya</taxon>
        <taxon>Ascomycota</taxon>
        <taxon>Pezizomycotina</taxon>
        <taxon>Eurotiomycetes</taxon>
        <taxon>Chaetothyriomycetidae</taxon>
        <taxon>Chaetothyriales</taxon>
        <taxon>Herpotrichiellaceae</taxon>
        <taxon>Exophiala</taxon>
    </lineage>
</organism>
<protein>
    <submittedName>
        <fullName evidence="3">Uncharacterized protein</fullName>
    </submittedName>
</protein>
<evidence type="ECO:0000313" key="4">
    <source>
        <dbReference type="Proteomes" id="UP000053328"/>
    </source>
</evidence>
<gene>
    <name evidence="3" type="ORF">PV08_01438</name>
</gene>
<proteinExistence type="predicted"/>
<dbReference type="GeneID" id="27328521"/>
<reference evidence="3 4" key="1">
    <citation type="submission" date="2015-01" db="EMBL/GenBank/DDBJ databases">
        <title>The Genome Sequence of Exophiala spinifera CBS89968.</title>
        <authorList>
            <consortium name="The Broad Institute Genomics Platform"/>
            <person name="Cuomo C."/>
            <person name="de Hoog S."/>
            <person name="Gorbushina A."/>
            <person name="Stielow B."/>
            <person name="Teixiera M."/>
            <person name="Abouelleil A."/>
            <person name="Chapman S.B."/>
            <person name="Priest M."/>
            <person name="Young S.K."/>
            <person name="Wortman J."/>
            <person name="Nusbaum C."/>
            <person name="Birren B."/>
        </authorList>
    </citation>
    <scope>NUCLEOTIDE SEQUENCE [LARGE SCALE GENOMIC DNA]</scope>
    <source>
        <strain evidence="3 4">CBS 89968</strain>
    </source>
</reference>
<dbReference type="AlphaFoldDB" id="A0A0D2BQX0"/>
<sequence length="687" mass="76938">MASTQHDCKYEVVSPQGKTTGSSKDSEGHKAPPKKRFWVRSISCVLCPPIFTAYFIWTYIEFLRPESLRRSSTSPTYNGTYVWWSWFVIGALGLNVSTYILAGVEAGMLITRRPGVLTTHQVAMHKDKSWSKISDWIKVLRAILTKTNGNDKAFSWIWLPLFILSFLSWAFVLTGLTMGTQDSFKPGKTPGVQVLGPNVTNFNRRAGFDVLDAANQNWGQTQEAKIPWVGALYFTPDFAKNINMTTGNTLPSGTEHPIFLAPQAEHPVTGEAWGILLKYQCTPITELSDFRLLNHRINSSNPGYIYGVERKEDAKFSLCLESDVPPHIYYVNPTANGTISLLSPQADTESSNIFMFAEVALPESVYGLTDSTRDYSTNGIYSIDDEIVLEMALWQYVPVNGLPDGEPAWQQGTIRDLKGEHVFRWPSMNQTTPVTDFPLHAIGVQCTSSSETGRARLDGISGTFHDFRRENAYLDENNVAFIGLPRFSLAVPAMFLPGIRGDSAFGSTSGSGGIYPKLNETWLPDPNPYYNVELTDTVYWMQNRTSPDWMRPLIQSAGLPSNMTGKDESDYIQYDRPITPSELQHAMEEAHKLVAVSLMYDQHLAPGKAWAHPDLVATEPWTQLVAAENSVPPLLVLVMLVMWAVGCVVLGLMYGFKKRWDAYFSVRSLYWYCIMIANLDPAEVMRS</sequence>
<evidence type="ECO:0000256" key="2">
    <source>
        <dbReference type="SAM" id="Phobius"/>
    </source>
</evidence>
<keyword evidence="4" id="KW-1185">Reference proteome</keyword>
<dbReference type="VEuPathDB" id="FungiDB:PV08_01438"/>
<feature type="transmembrane region" description="Helical" evidence="2">
    <location>
        <begin position="634"/>
        <end position="656"/>
    </location>
</feature>
<dbReference type="OrthoDB" id="5287717at2759"/>
<feature type="transmembrane region" description="Helical" evidence="2">
    <location>
        <begin position="37"/>
        <end position="60"/>
    </location>
</feature>
<evidence type="ECO:0000313" key="3">
    <source>
        <dbReference type="EMBL" id="KIW20860.1"/>
    </source>
</evidence>
<dbReference type="RefSeq" id="XP_016241076.1">
    <property type="nucleotide sequence ID" value="XM_016375800.1"/>
</dbReference>
<dbReference type="HOGENOM" id="CLU_024888_0_0_1"/>
<dbReference type="EMBL" id="KN847492">
    <property type="protein sequence ID" value="KIW20860.1"/>
    <property type="molecule type" value="Genomic_DNA"/>
</dbReference>
<keyword evidence="2" id="KW-0472">Membrane</keyword>
<feature type="transmembrane region" description="Helical" evidence="2">
    <location>
        <begin position="156"/>
        <end position="178"/>
    </location>
</feature>
<feature type="transmembrane region" description="Helical" evidence="2">
    <location>
        <begin position="80"/>
        <end position="104"/>
    </location>
</feature>
<keyword evidence="2" id="KW-0812">Transmembrane</keyword>